<sequence>MILPDTLAHRNGHKVIKRSYNIYTHLGVANPELIEQKKKEGLLAAAPDNPDYLGVLKLDLPDKLFSYSSPQNGLYAEEVNELIELLSGIREDPSKWQ</sequence>
<dbReference type="OrthoDB" id="799157at2"/>
<dbReference type="RefSeq" id="WP_117393528.1">
    <property type="nucleotide sequence ID" value="NZ_QWDC01000003.1"/>
</dbReference>
<name>A0A372NSN3_9SPHI</name>
<comment type="caution">
    <text evidence="1">The sequence shown here is derived from an EMBL/GenBank/DDBJ whole genome shotgun (WGS) entry which is preliminary data.</text>
</comment>
<evidence type="ECO:0000313" key="1">
    <source>
        <dbReference type="EMBL" id="RFZ91283.1"/>
    </source>
</evidence>
<keyword evidence="2" id="KW-1185">Reference proteome</keyword>
<accession>A0A372NSN3</accession>
<gene>
    <name evidence="1" type="ORF">D0C36_20345</name>
</gene>
<protein>
    <submittedName>
        <fullName evidence="1">Uncharacterized protein</fullName>
    </submittedName>
</protein>
<dbReference type="Proteomes" id="UP000264217">
    <property type="component" value="Unassembled WGS sequence"/>
</dbReference>
<organism evidence="1 2">
    <name type="scientific">Mucilaginibacter conchicola</name>
    <dbReference type="NCBI Taxonomy" id="2303333"/>
    <lineage>
        <taxon>Bacteria</taxon>
        <taxon>Pseudomonadati</taxon>
        <taxon>Bacteroidota</taxon>
        <taxon>Sphingobacteriia</taxon>
        <taxon>Sphingobacteriales</taxon>
        <taxon>Sphingobacteriaceae</taxon>
        <taxon>Mucilaginibacter</taxon>
    </lineage>
</organism>
<dbReference type="AlphaFoldDB" id="A0A372NSN3"/>
<proteinExistence type="predicted"/>
<evidence type="ECO:0000313" key="2">
    <source>
        <dbReference type="Proteomes" id="UP000264217"/>
    </source>
</evidence>
<dbReference type="EMBL" id="QWDC01000003">
    <property type="protein sequence ID" value="RFZ91283.1"/>
    <property type="molecule type" value="Genomic_DNA"/>
</dbReference>
<reference evidence="1 2" key="1">
    <citation type="submission" date="2018-08" db="EMBL/GenBank/DDBJ databases">
        <title>Mucilaginibacter sp. MYSH2.</title>
        <authorList>
            <person name="Seo T."/>
        </authorList>
    </citation>
    <scope>NUCLEOTIDE SEQUENCE [LARGE SCALE GENOMIC DNA]</scope>
    <source>
        <strain evidence="1 2">MYSH2</strain>
    </source>
</reference>